<dbReference type="EMBL" id="JAULUE010002048">
    <property type="protein sequence ID" value="KAK5910562.1"/>
    <property type="molecule type" value="Genomic_DNA"/>
</dbReference>
<name>A0AAN8CV23_9TELE</name>
<organism evidence="1 2">
    <name type="scientific">Champsocephalus esox</name>
    <name type="common">pike icefish</name>
    <dbReference type="NCBI Taxonomy" id="159716"/>
    <lineage>
        <taxon>Eukaryota</taxon>
        <taxon>Metazoa</taxon>
        <taxon>Chordata</taxon>
        <taxon>Craniata</taxon>
        <taxon>Vertebrata</taxon>
        <taxon>Euteleostomi</taxon>
        <taxon>Actinopterygii</taxon>
        <taxon>Neopterygii</taxon>
        <taxon>Teleostei</taxon>
        <taxon>Neoteleostei</taxon>
        <taxon>Acanthomorphata</taxon>
        <taxon>Eupercaria</taxon>
        <taxon>Perciformes</taxon>
        <taxon>Notothenioidei</taxon>
        <taxon>Channichthyidae</taxon>
        <taxon>Champsocephalus</taxon>
    </lineage>
</organism>
<proteinExistence type="predicted"/>
<dbReference type="AlphaFoldDB" id="A0AAN8CV23"/>
<keyword evidence="2" id="KW-1185">Reference proteome</keyword>
<sequence>MKRNLSPLSFIKDKLNTWKRKLMEMTVEDQNQPGTQIQRAVYNLRLRTTLETLLKLTLETLLNLTLKTVPIGRRPENLHQAQTH</sequence>
<comment type="caution">
    <text evidence="1">The sequence shown here is derived from an EMBL/GenBank/DDBJ whole genome shotgun (WGS) entry which is preliminary data.</text>
</comment>
<dbReference type="Proteomes" id="UP001335648">
    <property type="component" value="Unassembled WGS sequence"/>
</dbReference>
<gene>
    <name evidence="1" type="ORF">CesoFtcFv8_004386</name>
</gene>
<evidence type="ECO:0000313" key="1">
    <source>
        <dbReference type="EMBL" id="KAK5910562.1"/>
    </source>
</evidence>
<accession>A0AAN8CV23</accession>
<evidence type="ECO:0000313" key="2">
    <source>
        <dbReference type="Proteomes" id="UP001335648"/>
    </source>
</evidence>
<protein>
    <submittedName>
        <fullName evidence="1">Uncharacterized protein</fullName>
    </submittedName>
</protein>
<reference evidence="1 2" key="1">
    <citation type="journal article" date="2023" name="Mol. Biol. Evol.">
        <title>Genomics of Secondarily Temperate Adaptation in the Only Non-Antarctic Icefish.</title>
        <authorList>
            <person name="Rivera-Colon A.G."/>
            <person name="Rayamajhi N."/>
            <person name="Minhas B.F."/>
            <person name="Madrigal G."/>
            <person name="Bilyk K.T."/>
            <person name="Yoon V."/>
            <person name="Hune M."/>
            <person name="Gregory S."/>
            <person name="Cheng C.H.C."/>
            <person name="Catchen J.M."/>
        </authorList>
    </citation>
    <scope>NUCLEOTIDE SEQUENCE [LARGE SCALE GENOMIC DNA]</scope>
    <source>
        <strain evidence="1">JC2023a</strain>
    </source>
</reference>